<keyword evidence="7" id="KW-0406">Ion transport</keyword>
<dbReference type="InterPro" id="IPR006153">
    <property type="entry name" value="Cation/H_exchanger_TM"/>
</dbReference>
<keyword evidence="3" id="KW-0050">Antiport</keyword>
<dbReference type="RefSeq" id="WP_338602747.1">
    <property type="nucleotide sequence ID" value="NZ_AP028679.1"/>
</dbReference>
<keyword evidence="5 9" id="KW-0812">Transmembrane</keyword>
<feature type="transmembrane region" description="Helical" evidence="9">
    <location>
        <begin position="119"/>
        <end position="138"/>
    </location>
</feature>
<proteinExistence type="predicted"/>
<protein>
    <submittedName>
        <fullName evidence="11">Sodium:proton antiporter</fullName>
    </submittedName>
</protein>
<dbReference type="InterPro" id="IPR038770">
    <property type="entry name" value="Na+/solute_symporter_sf"/>
</dbReference>
<feature type="transmembrane region" description="Helical" evidence="9">
    <location>
        <begin position="150"/>
        <end position="174"/>
    </location>
</feature>
<feature type="transmembrane region" description="Helical" evidence="9">
    <location>
        <begin position="194"/>
        <end position="212"/>
    </location>
</feature>
<reference evidence="12" key="1">
    <citation type="journal article" date="2023" name="Arch. Microbiol.">
        <title>Desulfoferula mesophilus gen. nov. sp. nov., a mesophilic sulfate-reducing bacterium isolated from a brackish lake sediment.</title>
        <authorList>
            <person name="Watanabe T."/>
            <person name="Yabe T."/>
            <person name="Tsuji J.M."/>
            <person name="Fukui M."/>
        </authorList>
    </citation>
    <scope>NUCLEOTIDE SEQUENCE [LARGE SCALE GENOMIC DNA]</scope>
    <source>
        <strain evidence="12">12FAK</strain>
    </source>
</reference>
<feature type="transmembrane region" description="Helical" evidence="9">
    <location>
        <begin position="247"/>
        <end position="265"/>
    </location>
</feature>
<dbReference type="Pfam" id="PF00999">
    <property type="entry name" value="Na_H_Exchanger"/>
    <property type="match status" value="1"/>
</dbReference>
<gene>
    <name evidence="11" type="ORF">FAK_37000</name>
</gene>
<keyword evidence="12" id="KW-1185">Reference proteome</keyword>
<dbReference type="Gene3D" id="1.20.1530.20">
    <property type="match status" value="1"/>
</dbReference>
<evidence type="ECO:0000256" key="7">
    <source>
        <dbReference type="ARBA" id="ARBA00023065"/>
    </source>
</evidence>
<evidence type="ECO:0000256" key="5">
    <source>
        <dbReference type="ARBA" id="ARBA00022692"/>
    </source>
</evidence>
<dbReference type="PANTHER" id="PTHR32507">
    <property type="entry name" value="NA(+)/H(+) ANTIPORTER 1"/>
    <property type="match status" value="1"/>
</dbReference>
<feature type="transmembrane region" description="Helical" evidence="9">
    <location>
        <begin position="30"/>
        <end position="48"/>
    </location>
</feature>
<dbReference type="Proteomes" id="UP001366166">
    <property type="component" value="Chromosome"/>
</dbReference>
<keyword evidence="6 9" id="KW-1133">Transmembrane helix</keyword>
<feature type="transmembrane region" description="Helical" evidence="9">
    <location>
        <begin position="301"/>
        <end position="325"/>
    </location>
</feature>
<dbReference type="GO" id="GO:0005886">
    <property type="term" value="C:plasma membrane"/>
    <property type="evidence" value="ECO:0007669"/>
    <property type="project" value="UniProtKB-SubCell"/>
</dbReference>
<dbReference type="GO" id="GO:0015297">
    <property type="term" value="F:antiporter activity"/>
    <property type="evidence" value="ECO:0007669"/>
    <property type="project" value="UniProtKB-KW"/>
</dbReference>
<dbReference type="PANTHER" id="PTHR32507:SF8">
    <property type="entry name" value="CNH1P"/>
    <property type="match status" value="1"/>
</dbReference>
<evidence type="ECO:0000256" key="9">
    <source>
        <dbReference type="SAM" id="Phobius"/>
    </source>
</evidence>
<feature type="transmembrane region" description="Helical" evidence="9">
    <location>
        <begin position="337"/>
        <end position="356"/>
    </location>
</feature>
<evidence type="ECO:0000259" key="10">
    <source>
        <dbReference type="Pfam" id="PF00999"/>
    </source>
</evidence>
<organism evidence="11 12">
    <name type="scientific">Desulfoferula mesophila</name>
    <dbReference type="NCBI Taxonomy" id="3058419"/>
    <lineage>
        <taxon>Bacteria</taxon>
        <taxon>Pseudomonadati</taxon>
        <taxon>Thermodesulfobacteriota</taxon>
        <taxon>Desulfarculia</taxon>
        <taxon>Desulfarculales</taxon>
        <taxon>Desulfarculaceae</taxon>
        <taxon>Desulfoferula</taxon>
    </lineage>
</organism>
<feature type="transmembrane region" description="Helical" evidence="9">
    <location>
        <begin position="362"/>
        <end position="384"/>
    </location>
</feature>
<accession>A0AAU9ENJ0</accession>
<keyword evidence="2" id="KW-0813">Transport</keyword>
<evidence type="ECO:0000256" key="1">
    <source>
        <dbReference type="ARBA" id="ARBA00004651"/>
    </source>
</evidence>
<evidence type="ECO:0000256" key="4">
    <source>
        <dbReference type="ARBA" id="ARBA00022475"/>
    </source>
</evidence>
<evidence type="ECO:0000313" key="12">
    <source>
        <dbReference type="Proteomes" id="UP001366166"/>
    </source>
</evidence>
<feature type="transmembrane region" description="Helical" evidence="9">
    <location>
        <begin position="91"/>
        <end position="113"/>
    </location>
</feature>
<dbReference type="KEGG" id="dmp:FAK_37000"/>
<name>A0AAU9ENJ0_9BACT</name>
<dbReference type="GO" id="GO:1902600">
    <property type="term" value="P:proton transmembrane transport"/>
    <property type="evidence" value="ECO:0007669"/>
    <property type="project" value="InterPro"/>
</dbReference>
<dbReference type="AlphaFoldDB" id="A0AAU9ENJ0"/>
<keyword evidence="4" id="KW-1003">Cell membrane</keyword>
<feature type="domain" description="Cation/H+ exchanger transmembrane" evidence="10">
    <location>
        <begin position="18"/>
        <end position="390"/>
    </location>
</feature>
<keyword evidence="8 9" id="KW-0472">Membrane</keyword>
<dbReference type="EMBL" id="AP028679">
    <property type="protein sequence ID" value="BEQ16634.1"/>
    <property type="molecule type" value="Genomic_DNA"/>
</dbReference>
<evidence type="ECO:0000313" key="11">
    <source>
        <dbReference type="EMBL" id="BEQ16634.1"/>
    </source>
</evidence>
<feature type="transmembrane region" description="Helical" evidence="9">
    <location>
        <begin position="277"/>
        <end position="295"/>
    </location>
</feature>
<evidence type="ECO:0000256" key="6">
    <source>
        <dbReference type="ARBA" id="ARBA00022989"/>
    </source>
</evidence>
<feature type="transmembrane region" description="Helical" evidence="9">
    <location>
        <begin position="224"/>
        <end position="241"/>
    </location>
</feature>
<comment type="subcellular location">
    <subcellularLocation>
        <location evidence="1">Cell membrane</location>
        <topology evidence="1">Multi-pass membrane protein</topology>
    </subcellularLocation>
</comment>
<evidence type="ECO:0000256" key="3">
    <source>
        <dbReference type="ARBA" id="ARBA00022449"/>
    </source>
</evidence>
<sequence>MYENLAIMAVFIFIYSAVAGAVEKRPMSGPIVFLVFGVVAGPHVLGIMQTSITADILRKFAELSLALVLFTDASTADMTTLRRSRGLPERMLLIGLPLTIVLGFLLGLVFFPGLPLLEVALIAVMLAPTDAALGKGIFANPKVPVRIREALNVESGLNDGICVPILYLFLALALSTEAHEAPMGLALELLAREIGIGLVVGLGATALGVLLLKVSFHRHWVQEFWLPVPVVALAFACYALAQSLEGSGFIACFVGGLLFDIMVKGGKSQVLEAAEGLGNTLALITWVIFGFAVVGEVVTSLSWSIVVYSLLSLTLIRILPVYLSLAGTGESVYGKLFMGWFGPRGLASIVFIIMVWQKNLPGSRIMAVTVACTVILSVIAHGLSANPMAKLFGRFKIE</sequence>
<evidence type="ECO:0000256" key="8">
    <source>
        <dbReference type="ARBA" id="ARBA00023136"/>
    </source>
</evidence>
<evidence type="ECO:0000256" key="2">
    <source>
        <dbReference type="ARBA" id="ARBA00022448"/>
    </source>
</evidence>